<gene>
    <name evidence="2" type="ORF">BO83DRAFT_425837</name>
</gene>
<organism evidence="2 3">
    <name type="scientific">Aspergillus eucalypticola (strain CBS 122712 / IBT 29274)</name>
    <dbReference type="NCBI Taxonomy" id="1448314"/>
    <lineage>
        <taxon>Eukaryota</taxon>
        <taxon>Fungi</taxon>
        <taxon>Dikarya</taxon>
        <taxon>Ascomycota</taxon>
        <taxon>Pezizomycotina</taxon>
        <taxon>Eurotiomycetes</taxon>
        <taxon>Eurotiomycetidae</taxon>
        <taxon>Eurotiales</taxon>
        <taxon>Aspergillaceae</taxon>
        <taxon>Aspergillus</taxon>
        <taxon>Aspergillus subgen. Circumdati</taxon>
    </lineage>
</organism>
<dbReference type="GeneID" id="37057194"/>
<dbReference type="RefSeq" id="XP_025389918.1">
    <property type="nucleotide sequence ID" value="XM_025535232.1"/>
</dbReference>
<protein>
    <recommendedName>
        <fullName evidence="4">Cyanovirin-N domain-containing protein</fullName>
    </recommendedName>
</protein>
<name>A0A317VVM7_ASPEC</name>
<keyword evidence="1" id="KW-0732">Signal</keyword>
<proteinExistence type="predicted"/>
<feature type="chain" id="PRO_5016384742" description="Cyanovirin-N domain-containing protein" evidence="1">
    <location>
        <begin position="20"/>
        <end position="116"/>
    </location>
</feature>
<dbReference type="Proteomes" id="UP000246171">
    <property type="component" value="Unassembled WGS sequence"/>
</dbReference>
<evidence type="ECO:0000313" key="3">
    <source>
        <dbReference type="Proteomes" id="UP000246171"/>
    </source>
</evidence>
<dbReference type="VEuPathDB" id="FungiDB:BO83DRAFT_425837"/>
<dbReference type="EMBL" id="MSFU01000008">
    <property type="protein sequence ID" value="PWY76928.1"/>
    <property type="molecule type" value="Genomic_DNA"/>
</dbReference>
<feature type="signal peptide" evidence="1">
    <location>
        <begin position="1"/>
        <end position="19"/>
    </location>
</feature>
<evidence type="ECO:0008006" key="4">
    <source>
        <dbReference type="Google" id="ProtNLM"/>
    </source>
</evidence>
<evidence type="ECO:0000256" key="1">
    <source>
        <dbReference type="SAM" id="SignalP"/>
    </source>
</evidence>
<comment type="caution">
    <text evidence="2">The sequence shown here is derived from an EMBL/GenBank/DDBJ whole genome shotgun (WGS) entry which is preliminary data.</text>
</comment>
<sequence>MFSKLFVAVTTLMPISAMAAPQADTTIHASLWSEPNRGGPQQNILDTDCHDLDLNHFHHLGSAETFPNHACNLHGVPECGGPVLCTFGLYIADFEGNPPPGCSAEAATTAASIICS</sequence>
<accession>A0A317VVM7</accession>
<keyword evidence="3" id="KW-1185">Reference proteome</keyword>
<dbReference type="AlphaFoldDB" id="A0A317VVM7"/>
<dbReference type="OrthoDB" id="10422369at2759"/>
<evidence type="ECO:0000313" key="2">
    <source>
        <dbReference type="EMBL" id="PWY76928.1"/>
    </source>
</evidence>
<reference evidence="2" key="1">
    <citation type="submission" date="2016-12" db="EMBL/GenBank/DDBJ databases">
        <title>The genomes of Aspergillus section Nigri reveals drivers in fungal speciation.</title>
        <authorList>
            <consortium name="DOE Joint Genome Institute"/>
            <person name="Vesth T.C."/>
            <person name="Nybo J."/>
            <person name="Theobald S."/>
            <person name="Brandl J."/>
            <person name="Frisvad J.C."/>
            <person name="Nielsen K.F."/>
            <person name="Lyhne E.K."/>
            <person name="Kogle M.E."/>
            <person name="Kuo A."/>
            <person name="Riley R."/>
            <person name="Clum A."/>
            <person name="Nolan M."/>
            <person name="Lipzen A."/>
            <person name="Salamov A."/>
            <person name="Henrissat B."/>
            <person name="Wiebenga A."/>
            <person name="De vries R.P."/>
            <person name="Grigoriev I.V."/>
            <person name="Mortensen U.H."/>
            <person name="Andersen M.R."/>
            <person name="Baker S.E."/>
        </authorList>
    </citation>
    <scope>NUCLEOTIDE SEQUENCE</scope>
    <source>
        <strain evidence="2">CBS 122712</strain>
    </source>
</reference>